<dbReference type="GO" id="GO:0019433">
    <property type="term" value="P:triglyceride catabolic process"/>
    <property type="evidence" value="ECO:0007669"/>
    <property type="project" value="TreeGrafter"/>
</dbReference>
<feature type="signal peptide" evidence="3">
    <location>
        <begin position="1"/>
        <end position="27"/>
    </location>
</feature>
<accession>A0A919JT76</accession>
<keyword evidence="2" id="KW-1015">Disulfide bond</keyword>
<dbReference type="GO" id="GO:0004806">
    <property type="term" value="F:triacylglycerol lipase activity"/>
    <property type="evidence" value="ECO:0007669"/>
    <property type="project" value="TreeGrafter"/>
</dbReference>
<gene>
    <name evidence="5" type="ORF">Ari01nite_04020</name>
</gene>
<dbReference type="PANTHER" id="PTHR37981:SF1">
    <property type="entry name" value="SGNH HYDROLASE-TYPE ESTERASE DOMAIN-CONTAINING PROTEIN"/>
    <property type="match status" value="1"/>
</dbReference>
<name>A0A919JT76_9ACTN</name>
<evidence type="ECO:0000256" key="1">
    <source>
        <dbReference type="PIRSR" id="PIRSR637460-1"/>
    </source>
</evidence>
<dbReference type="EMBL" id="BOMV01000005">
    <property type="protein sequence ID" value="GIE92937.1"/>
    <property type="molecule type" value="Genomic_DNA"/>
</dbReference>
<evidence type="ECO:0000259" key="4">
    <source>
        <dbReference type="Pfam" id="PF13472"/>
    </source>
</evidence>
<dbReference type="InterPro" id="IPR037460">
    <property type="entry name" value="SEST-like"/>
</dbReference>
<keyword evidence="3" id="KW-0732">Signal</keyword>
<evidence type="ECO:0000313" key="6">
    <source>
        <dbReference type="Proteomes" id="UP000636960"/>
    </source>
</evidence>
<evidence type="ECO:0000256" key="3">
    <source>
        <dbReference type="SAM" id="SignalP"/>
    </source>
</evidence>
<feature type="disulfide bond" evidence="2">
    <location>
        <begin position="182"/>
        <end position="229"/>
    </location>
</feature>
<dbReference type="InterPro" id="IPR013830">
    <property type="entry name" value="SGNH_hydro"/>
</dbReference>
<feature type="disulfide bond" evidence="2">
    <location>
        <begin position="123"/>
        <end position="131"/>
    </location>
</feature>
<sequence>MSRRHFTLGCVVTTTLLSLAIATPAAATATTLADVDYAALGDSYSSGVGAPGQTGSCLRSPYGYAALWAARNNPTSFTNLTCGGAVTGDVLSRQVPQLPSGADLISITIGGNDAGFAPTVLTCQFASDAECQRTVAEAETDIGATLGGKLDNTYAAIKRKAPDAQVIVLGYPLLFDTASASCGAGMSLAKRRALNHGAQVLNDLIKARVEAAGLTFSDVRDEFAGHGICASGAYLNGLTILPPQNSFHPNRNGYTYGYLPAMIDALG</sequence>
<feature type="active site" description="Nucleophile" evidence="1">
    <location>
        <position position="43"/>
    </location>
</feature>
<feature type="domain" description="SGNH hydrolase-type esterase" evidence="4">
    <location>
        <begin position="39"/>
        <end position="254"/>
    </location>
</feature>
<reference evidence="5" key="1">
    <citation type="submission" date="2021-01" db="EMBL/GenBank/DDBJ databases">
        <title>Whole genome shotgun sequence of Actinoplanes rishiriensis NBRC 108556.</title>
        <authorList>
            <person name="Komaki H."/>
            <person name="Tamura T."/>
        </authorList>
    </citation>
    <scope>NUCLEOTIDE SEQUENCE</scope>
    <source>
        <strain evidence="5">NBRC 108556</strain>
    </source>
</reference>
<dbReference type="Gene3D" id="3.40.50.1110">
    <property type="entry name" value="SGNH hydrolase"/>
    <property type="match status" value="1"/>
</dbReference>
<evidence type="ECO:0000256" key="2">
    <source>
        <dbReference type="PIRSR" id="PIRSR637460-2"/>
    </source>
</evidence>
<dbReference type="RefSeq" id="WP_203778792.1">
    <property type="nucleotide sequence ID" value="NZ_BOMV01000005.1"/>
</dbReference>
<comment type="caution">
    <text evidence="5">The sequence shown here is derived from an EMBL/GenBank/DDBJ whole genome shotgun (WGS) entry which is preliminary data.</text>
</comment>
<dbReference type="PANTHER" id="PTHR37981">
    <property type="entry name" value="LIPASE 2"/>
    <property type="match status" value="1"/>
</dbReference>
<keyword evidence="6" id="KW-1185">Reference proteome</keyword>
<organism evidence="5 6">
    <name type="scientific">Paractinoplanes rishiriensis</name>
    <dbReference type="NCBI Taxonomy" id="1050105"/>
    <lineage>
        <taxon>Bacteria</taxon>
        <taxon>Bacillati</taxon>
        <taxon>Actinomycetota</taxon>
        <taxon>Actinomycetes</taxon>
        <taxon>Micromonosporales</taxon>
        <taxon>Micromonosporaceae</taxon>
        <taxon>Paractinoplanes</taxon>
    </lineage>
</organism>
<dbReference type="Pfam" id="PF13472">
    <property type="entry name" value="Lipase_GDSL_2"/>
    <property type="match status" value="1"/>
</dbReference>
<dbReference type="SUPFAM" id="SSF52266">
    <property type="entry name" value="SGNH hydrolase"/>
    <property type="match status" value="1"/>
</dbReference>
<dbReference type="CDD" id="cd01823">
    <property type="entry name" value="SEST_like"/>
    <property type="match status" value="1"/>
</dbReference>
<dbReference type="InterPro" id="IPR036514">
    <property type="entry name" value="SGNH_hydro_sf"/>
</dbReference>
<feature type="active site" evidence="1">
    <location>
        <position position="248"/>
    </location>
</feature>
<keyword evidence="5" id="KW-0378">Hydrolase</keyword>
<feature type="chain" id="PRO_5037686981" evidence="3">
    <location>
        <begin position="28"/>
        <end position="267"/>
    </location>
</feature>
<proteinExistence type="predicted"/>
<dbReference type="Proteomes" id="UP000636960">
    <property type="component" value="Unassembled WGS sequence"/>
</dbReference>
<feature type="disulfide bond" evidence="2">
    <location>
        <begin position="57"/>
        <end position="82"/>
    </location>
</feature>
<protein>
    <submittedName>
        <fullName evidence="5">Hydrolase</fullName>
    </submittedName>
</protein>
<evidence type="ECO:0000313" key="5">
    <source>
        <dbReference type="EMBL" id="GIE92937.1"/>
    </source>
</evidence>
<dbReference type="AlphaFoldDB" id="A0A919JT76"/>